<reference evidence="3" key="1">
    <citation type="submission" date="2016-10" db="EMBL/GenBank/DDBJ databases">
        <authorList>
            <person name="Varghese N."/>
            <person name="Submissions S."/>
        </authorList>
    </citation>
    <scope>NUCLEOTIDE SEQUENCE [LARGE SCALE GENOMIC DNA]</scope>
    <source>
        <strain evidence="3">CGMCC 4.7038</strain>
    </source>
</reference>
<keyword evidence="1" id="KW-1133">Transmembrane helix</keyword>
<evidence type="ECO:0000256" key="1">
    <source>
        <dbReference type="SAM" id="Phobius"/>
    </source>
</evidence>
<sequence length="78" mass="7974">MGYRGRDARPRLALWTAVVLGTVVLLVAAVGVAVLATLVSLVTLAGAGLAGWHLTRRGSVSRGVGTTVPVALAARRRA</sequence>
<dbReference type="OrthoDB" id="3404367at2"/>
<evidence type="ECO:0000313" key="2">
    <source>
        <dbReference type="EMBL" id="SEJ55551.1"/>
    </source>
</evidence>
<keyword evidence="3" id="KW-1185">Reference proteome</keyword>
<feature type="transmembrane region" description="Helical" evidence="1">
    <location>
        <begin position="12"/>
        <end position="29"/>
    </location>
</feature>
<gene>
    <name evidence="2" type="ORF">SAMN05443287_105231</name>
</gene>
<dbReference type="AlphaFoldDB" id="A0A1H6ZQA5"/>
<proteinExistence type="predicted"/>
<name>A0A1H6ZQA5_9ACTN</name>
<dbReference type="EMBL" id="FNYV01000005">
    <property type="protein sequence ID" value="SEJ55551.1"/>
    <property type="molecule type" value="Genomic_DNA"/>
</dbReference>
<protein>
    <submittedName>
        <fullName evidence="2">Uncharacterized protein</fullName>
    </submittedName>
</protein>
<keyword evidence="1" id="KW-0812">Transmembrane</keyword>
<dbReference type="Proteomes" id="UP000198707">
    <property type="component" value="Unassembled WGS sequence"/>
</dbReference>
<dbReference type="RefSeq" id="WP_139217953.1">
    <property type="nucleotide sequence ID" value="NZ_BOPI01000007.1"/>
</dbReference>
<keyword evidence="1" id="KW-0472">Membrane</keyword>
<evidence type="ECO:0000313" key="3">
    <source>
        <dbReference type="Proteomes" id="UP000198707"/>
    </source>
</evidence>
<accession>A0A1H6ZQA5</accession>
<organism evidence="2 3">
    <name type="scientific">Micromonospora phaseoli</name>
    <dbReference type="NCBI Taxonomy" id="1144548"/>
    <lineage>
        <taxon>Bacteria</taxon>
        <taxon>Bacillati</taxon>
        <taxon>Actinomycetota</taxon>
        <taxon>Actinomycetes</taxon>
        <taxon>Micromonosporales</taxon>
        <taxon>Micromonosporaceae</taxon>
        <taxon>Micromonospora</taxon>
    </lineage>
</organism>
<feature type="transmembrane region" description="Helical" evidence="1">
    <location>
        <begin position="35"/>
        <end position="54"/>
    </location>
</feature>